<feature type="repeat" description="WD" evidence="5">
    <location>
        <begin position="125"/>
        <end position="155"/>
    </location>
</feature>
<dbReference type="PROSITE" id="PS50082">
    <property type="entry name" value="WD_REPEATS_2"/>
    <property type="match status" value="2"/>
</dbReference>
<sequence length="441" mass="47088">MLSEEFLTSICGPPIAANTAISKDVGLYSHSLNPTWAVKATFKKSSAPPHCVAASDTHIFAAQDQKAHVHVYSRLRGNQEALIAFPERICSLALASNVLVLGTSEGRLILWETCTGRQVTTPPCHVQAVTCLAVTPYHVLSGSDDSNIHVWSLASLLEFGVDTAQEADLTLSNHRGAITDLAVGPSTNPETGICVSASADKTCVLWNYHSGQILRTLLFPSVPLCLALDPSARALFASAEDGGLYFVEFFGNKPLLGSASAELASIVVQVHAPLSVADADYGPASCLAVSYDGTAVLSGHTKGKILRWNLLDKSHPTELGNLNASVTNIVPIPVLPLSGKPYSTVNVVKPNKSQRQYTITCQLEGAMGGESRFSRDLNSTGFPVDRLENAVSMFVSSLKTQSDEKADSDLVKENEELKAIIAGQKELHETTMRCQEASNTS</sequence>
<dbReference type="SUPFAM" id="SSF50978">
    <property type="entry name" value="WD40 repeat-like"/>
    <property type="match status" value="1"/>
</dbReference>
<dbReference type="Proteomes" id="UP000027002">
    <property type="component" value="Chromosome 2"/>
</dbReference>
<dbReference type="RefSeq" id="XP_042995276.1">
    <property type="nucleotide sequence ID" value="XM_043139342.1"/>
</dbReference>
<dbReference type="PANTHER" id="PTHR18763">
    <property type="entry name" value="WD-REPEAT PROTEIN 18"/>
    <property type="match status" value="1"/>
</dbReference>
<dbReference type="Pfam" id="PF00400">
    <property type="entry name" value="WD40"/>
    <property type="match status" value="2"/>
</dbReference>
<evidence type="ECO:0000256" key="2">
    <source>
        <dbReference type="ARBA" id="ARBA00010143"/>
    </source>
</evidence>
<keyword evidence="6" id="KW-0539">Nucleus</keyword>
<evidence type="ECO:0000256" key="4">
    <source>
        <dbReference type="ARBA" id="ARBA00022737"/>
    </source>
</evidence>
<dbReference type="GO" id="GO:0006364">
    <property type="term" value="P:rRNA processing"/>
    <property type="evidence" value="ECO:0007669"/>
    <property type="project" value="UniProtKB-UniRule"/>
</dbReference>
<keyword evidence="8" id="KW-1185">Reference proteome</keyword>
<feature type="repeat" description="WD" evidence="5">
    <location>
        <begin position="171"/>
        <end position="216"/>
    </location>
</feature>
<dbReference type="GeneID" id="66062622"/>
<evidence type="ECO:0000256" key="1">
    <source>
        <dbReference type="ARBA" id="ARBA00002355"/>
    </source>
</evidence>
<dbReference type="KEGG" id="uvi:66062622"/>
<dbReference type="InterPro" id="IPR001680">
    <property type="entry name" value="WD40_rpt"/>
</dbReference>
<dbReference type="OrthoDB" id="756370at2759"/>
<evidence type="ECO:0000256" key="3">
    <source>
        <dbReference type="ARBA" id="ARBA00022574"/>
    </source>
</evidence>
<evidence type="ECO:0000256" key="6">
    <source>
        <dbReference type="RuleBase" id="RU369067"/>
    </source>
</evidence>
<evidence type="ECO:0000313" key="7">
    <source>
        <dbReference type="EMBL" id="QUC17603.1"/>
    </source>
</evidence>
<dbReference type="SMART" id="SM00320">
    <property type="entry name" value="WD40"/>
    <property type="match status" value="5"/>
</dbReference>
<name>A0A8E5HLQ0_USTVR</name>
<dbReference type="GO" id="GO:0006261">
    <property type="term" value="P:DNA-templated DNA replication"/>
    <property type="evidence" value="ECO:0007669"/>
    <property type="project" value="TreeGrafter"/>
</dbReference>
<evidence type="ECO:0000313" key="8">
    <source>
        <dbReference type="Proteomes" id="UP000027002"/>
    </source>
</evidence>
<keyword evidence="4" id="KW-0677">Repeat</keyword>
<reference evidence="7" key="1">
    <citation type="submission" date="2020-03" db="EMBL/GenBank/DDBJ databases">
        <title>A mixture of massive structural variations and highly conserved coding sequences in Ustilaginoidea virens genome.</title>
        <authorList>
            <person name="Zhang K."/>
            <person name="Zhao Z."/>
            <person name="Zhang Z."/>
            <person name="Li Y."/>
            <person name="Hsiang T."/>
            <person name="Sun W."/>
        </authorList>
    </citation>
    <scope>NUCLEOTIDE SEQUENCE</scope>
    <source>
        <strain evidence="7">UV-8b</strain>
    </source>
</reference>
<dbReference type="InterPro" id="IPR015943">
    <property type="entry name" value="WD40/YVTN_repeat-like_dom_sf"/>
</dbReference>
<dbReference type="InterPro" id="IPR036322">
    <property type="entry name" value="WD40_repeat_dom_sf"/>
</dbReference>
<keyword evidence="6" id="KW-0698">rRNA processing</keyword>
<keyword evidence="3 5" id="KW-0853">WD repeat</keyword>
<comment type="similarity">
    <text evidence="2 6">Belongs to the WD repeat IPI3/WDR18 family.</text>
</comment>
<proteinExistence type="inferred from homology"/>
<comment type="subcellular location">
    <subcellularLocation>
        <location evidence="6">Nucleus</location>
    </subcellularLocation>
</comment>
<evidence type="ECO:0000256" key="5">
    <source>
        <dbReference type="PROSITE-ProRule" id="PRU00221"/>
    </source>
</evidence>
<dbReference type="GO" id="GO:0120330">
    <property type="term" value="C:rixosome complex"/>
    <property type="evidence" value="ECO:0007669"/>
    <property type="project" value="UniProtKB-UniRule"/>
</dbReference>
<protein>
    <recommendedName>
        <fullName evidence="6">Pre-rRNA-processing protein IPI3</fullName>
    </recommendedName>
</protein>
<comment type="function">
    <text evidence="1 6">Component of the RIX1 complex required for processing of ITS2 sequences from 35S pre-rRNA.</text>
</comment>
<dbReference type="InterPro" id="IPR045227">
    <property type="entry name" value="WDR18/Ipi3/RID3"/>
</dbReference>
<organism evidence="7 8">
    <name type="scientific">Ustilaginoidea virens</name>
    <name type="common">Rice false smut fungus</name>
    <name type="synonym">Villosiclava virens</name>
    <dbReference type="NCBI Taxonomy" id="1159556"/>
    <lineage>
        <taxon>Eukaryota</taxon>
        <taxon>Fungi</taxon>
        <taxon>Dikarya</taxon>
        <taxon>Ascomycota</taxon>
        <taxon>Pezizomycotina</taxon>
        <taxon>Sordariomycetes</taxon>
        <taxon>Hypocreomycetidae</taxon>
        <taxon>Hypocreales</taxon>
        <taxon>Clavicipitaceae</taxon>
        <taxon>Ustilaginoidea</taxon>
    </lineage>
</organism>
<comment type="subunit">
    <text evidence="6">Component of the RIX1 complex, composed of IPI1, RIX1/IPI2 and IPI3 in a 1:2:2 stoichiometry. The complex interacts (via RIX1) with MDN1 (via its hexameric AAA ATPase ring) and the pre-60S ribosome particles.</text>
</comment>
<gene>
    <name evidence="7" type="ORF">UV8b_01844</name>
</gene>
<dbReference type="FunFam" id="2.130.10.10:FF:000929">
    <property type="entry name" value="Ribosomal assembly complex component Ipi3"/>
    <property type="match status" value="1"/>
</dbReference>
<dbReference type="AlphaFoldDB" id="A0A8E5HLQ0"/>
<dbReference type="Gene3D" id="2.130.10.10">
    <property type="entry name" value="YVTN repeat-like/Quinoprotein amine dehydrogenase"/>
    <property type="match status" value="2"/>
</dbReference>
<dbReference type="PANTHER" id="PTHR18763:SF0">
    <property type="entry name" value="WD REPEAT-CONTAINING PROTEIN 18"/>
    <property type="match status" value="1"/>
</dbReference>
<accession>A0A8E5HLQ0</accession>
<dbReference type="GO" id="GO:0005656">
    <property type="term" value="C:nuclear pre-replicative complex"/>
    <property type="evidence" value="ECO:0007669"/>
    <property type="project" value="TreeGrafter"/>
</dbReference>
<dbReference type="EMBL" id="CP072754">
    <property type="protein sequence ID" value="QUC17603.1"/>
    <property type="molecule type" value="Genomic_DNA"/>
</dbReference>